<proteinExistence type="predicted"/>
<gene>
    <name evidence="1" type="ORF">ACFO26_02950</name>
</gene>
<comment type="caution">
    <text evidence="1">The sequence shown here is derived from an EMBL/GenBank/DDBJ whole genome shotgun (WGS) entry which is preliminary data.</text>
</comment>
<keyword evidence="2" id="KW-1185">Reference proteome</keyword>
<evidence type="ECO:0000313" key="2">
    <source>
        <dbReference type="Proteomes" id="UP001595987"/>
    </source>
</evidence>
<reference evidence="2" key="1">
    <citation type="journal article" date="2019" name="Int. J. Syst. Evol. Microbiol.">
        <title>The Global Catalogue of Microorganisms (GCM) 10K type strain sequencing project: providing services to taxonomists for standard genome sequencing and annotation.</title>
        <authorList>
            <consortium name="The Broad Institute Genomics Platform"/>
            <consortium name="The Broad Institute Genome Sequencing Center for Infectious Disease"/>
            <person name="Wu L."/>
            <person name="Ma J."/>
        </authorList>
    </citation>
    <scope>NUCLEOTIDE SEQUENCE [LARGE SCALE GENOMIC DNA]</scope>
    <source>
        <strain evidence="2">CCUG 63287</strain>
    </source>
</reference>
<dbReference type="EMBL" id="JBHSGD010000004">
    <property type="protein sequence ID" value="MFC4651854.1"/>
    <property type="molecule type" value="Genomic_DNA"/>
</dbReference>
<sequence>MNIIKLNEQKENNEPQKIKSIIKNIQDMTHQPYEISGGNLDAYSDIISVELDRLLEALGLTDLSITAELENKLPKNTLKDQIQDLYSLNDAMISADPNHVPRYTDGTIIKPADLADMNMNALDNIAELVGFELEE</sequence>
<accession>A0ABV9JAZ1</accession>
<evidence type="ECO:0000313" key="1">
    <source>
        <dbReference type="EMBL" id="MFC4651854.1"/>
    </source>
</evidence>
<organism evidence="1 2">
    <name type="scientific">Lactococcus nasutitermitis</name>
    <dbReference type="NCBI Taxonomy" id="1652957"/>
    <lineage>
        <taxon>Bacteria</taxon>
        <taxon>Bacillati</taxon>
        <taxon>Bacillota</taxon>
        <taxon>Bacilli</taxon>
        <taxon>Lactobacillales</taxon>
        <taxon>Streptococcaceae</taxon>
        <taxon>Lactococcus</taxon>
    </lineage>
</organism>
<evidence type="ECO:0008006" key="3">
    <source>
        <dbReference type="Google" id="ProtNLM"/>
    </source>
</evidence>
<dbReference type="Proteomes" id="UP001595987">
    <property type="component" value="Unassembled WGS sequence"/>
</dbReference>
<dbReference type="RefSeq" id="WP_213533874.1">
    <property type="nucleotide sequence ID" value="NZ_BOVQ01000002.1"/>
</dbReference>
<protein>
    <recommendedName>
        <fullName evidence="3">Phage protein</fullName>
    </recommendedName>
</protein>
<name>A0ABV9JAZ1_9LACT</name>